<comment type="cofactor">
    <cofactor evidence="7">
        <name>Ca(2+)</name>
        <dbReference type="ChEBI" id="CHEBI:29108"/>
    </cofactor>
    <text evidence="7">Can bind about 5 Ca(2+) ions per subunit.</text>
</comment>
<evidence type="ECO:0000256" key="7">
    <source>
        <dbReference type="PIRSR" id="PIRSR621190-2"/>
    </source>
</evidence>
<feature type="chain" id="PRO_5037332846" description="Peptidase metallopeptidase domain-containing protein" evidence="10">
    <location>
        <begin position="31"/>
        <end position="332"/>
    </location>
</feature>
<evidence type="ECO:0000256" key="2">
    <source>
        <dbReference type="ARBA" id="ARBA00022670"/>
    </source>
</evidence>
<dbReference type="InterPro" id="IPR036365">
    <property type="entry name" value="PGBD-like_sf"/>
</dbReference>
<reference evidence="12" key="1">
    <citation type="journal article" date="2021" name="Front. Plant Sci.">
        <title>Chromosome-Scale Genome Assembly for Chinese Sour Jujube and Insights Into Its Genome Evolution and Domestication Signature.</title>
        <authorList>
            <person name="Shen L.-Y."/>
            <person name="Luo H."/>
            <person name="Wang X.-L."/>
            <person name="Wang X.-M."/>
            <person name="Qiu X.-J."/>
            <person name="Liu H."/>
            <person name="Zhou S.-S."/>
            <person name="Jia K.-H."/>
            <person name="Nie S."/>
            <person name="Bao Y.-T."/>
            <person name="Zhang R.-G."/>
            <person name="Yun Q.-Z."/>
            <person name="Chai Y.-H."/>
            <person name="Lu J.-Y."/>
            <person name="Li Y."/>
            <person name="Zhao S.-W."/>
            <person name="Mao J.-F."/>
            <person name="Jia S.-G."/>
            <person name="Mao Y.-M."/>
        </authorList>
    </citation>
    <scope>NUCLEOTIDE SEQUENCE</scope>
    <source>
        <strain evidence="12">AT0</strain>
        <tissue evidence="12">Leaf</tissue>
    </source>
</reference>
<feature type="binding site" evidence="7">
    <location>
        <position position="283"/>
    </location>
    <ligand>
        <name>Zn(2+)</name>
        <dbReference type="ChEBI" id="CHEBI:29105"/>
        <label>2</label>
        <note>catalytic</note>
    </ligand>
</feature>
<protein>
    <recommendedName>
        <fullName evidence="11">Peptidase metallopeptidase domain-containing protein</fullName>
    </recommendedName>
</protein>
<feature type="binding site" evidence="7">
    <location>
        <position position="236"/>
    </location>
    <ligand>
        <name>Zn(2+)</name>
        <dbReference type="ChEBI" id="CHEBI:29105"/>
        <label>1</label>
    </ligand>
</feature>
<keyword evidence="7" id="KW-0106">Calcium</keyword>
<gene>
    <name evidence="12" type="ORF">FEM48_Zijuj04G0033900</name>
</gene>
<dbReference type="InterPro" id="IPR006026">
    <property type="entry name" value="Peptidase_Metallo"/>
</dbReference>
<feature type="domain" description="Peptidase metallopeptidase" evidence="11">
    <location>
        <begin position="158"/>
        <end position="325"/>
    </location>
</feature>
<feature type="binding site" evidence="7">
    <location>
        <position position="221"/>
    </location>
    <ligand>
        <name>Zn(2+)</name>
        <dbReference type="ChEBI" id="CHEBI:29105"/>
        <label>1</label>
    </ligand>
</feature>
<keyword evidence="4" id="KW-0378">Hydrolase</keyword>
<dbReference type="PANTHER" id="PTHR10201">
    <property type="entry name" value="MATRIX METALLOPROTEINASE"/>
    <property type="match status" value="1"/>
</dbReference>
<dbReference type="GO" id="GO:0004222">
    <property type="term" value="F:metalloendopeptidase activity"/>
    <property type="evidence" value="ECO:0007669"/>
    <property type="project" value="InterPro"/>
</dbReference>
<evidence type="ECO:0000256" key="9">
    <source>
        <dbReference type="SAM" id="MobiDB-lite"/>
    </source>
</evidence>
<organism evidence="12 13">
    <name type="scientific">Ziziphus jujuba var. spinosa</name>
    <dbReference type="NCBI Taxonomy" id="714518"/>
    <lineage>
        <taxon>Eukaryota</taxon>
        <taxon>Viridiplantae</taxon>
        <taxon>Streptophyta</taxon>
        <taxon>Embryophyta</taxon>
        <taxon>Tracheophyta</taxon>
        <taxon>Spermatophyta</taxon>
        <taxon>Magnoliopsida</taxon>
        <taxon>eudicotyledons</taxon>
        <taxon>Gunneridae</taxon>
        <taxon>Pentapetalae</taxon>
        <taxon>rosids</taxon>
        <taxon>fabids</taxon>
        <taxon>Rosales</taxon>
        <taxon>Rhamnaceae</taxon>
        <taxon>Paliureae</taxon>
        <taxon>Ziziphus</taxon>
    </lineage>
</organism>
<dbReference type="AlphaFoldDB" id="A0A978VHJ6"/>
<dbReference type="GO" id="GO:0030574">
    <property type="term" value="P:collagen catabolic process"/>
    <property type="evidence" value="ECO:0007669"/>
    <property type="project" value="TreeGrafter"/>
</dbReference>
<evidence type="ECO:0000256" key="5">
    <source>
        <dbReference type="ARBA" id="ARBA00022833"/>
    </source>
</evidence>
<keyword evidence="3 7" id="KW-0479">Metal-binding</keyword>
<name>A0A978VHJ6_ZIZJJ</name>
<dbReference type="EMBL" id="JAEACU010000004">
    <property type="protein sequence ID" value="KAH7532565.1"/>
    <property type="molecule type" value="Genomic_DNA"/>
</dbReference>
<dbReference type="Proteomes" id="UP000813462">
    <property type="component" value="Unassembled WGS sequence"/>
</dbReference>
<feature type="binding site" evidence="7">
    <location>
        <position position="229"/>
    </location>
    <ligand>
        <name>Ca(2+)</name>
        <dbReference type="ChEBI" id="CHEBI:29108"/>
        <label>3</label>
    </ligand>
</feature>
<evidence type="ECO:0000256" key="3">
    <source>
        <dbReference type="ARBA" id="ARBA00022723"/>
    </source>
</evidence>
<dbReference type="InterPro" id="IPR001818">
    <property type="entry name" value="Pept_M10_metallopeptidase"/>
</dbReference>
<evidence type="ECO:0000313" key="13">
    <source>
        <dbReference type="Proteomes" id="UP000813462"/>
    </source>
</evidence>
<feature type="binding site" evidence="7">
    <location>
        <position position="211"/>
    </location>
    <ligand>
        <name>Ca(2+)</name>
        <dbReference type="ChEBI" id="CHEBI:29108"/>
        <label>2</label>
    </ligand>
</feature>
<evidence type="ECO:0000256" key="1">
    <source>
        <dbReference type="ARBA" id="ARBA00009614"/>
    </source>
</evidence>
<feature type="signal peptide" evidence="10">
    <location>
        <begin position="1"/>
        <end position="30"/>
    </location>
</feature>
<dbReference type="Pfam" id="PF00413">
    <property type="entry name" value="Peptidase_M10"/>
    <property type="match status" value="1"/>
</dbReference>
<feature type="binding site" evidence="7">
    <location>
        <position position="228"/>
    </location>
    <ligand>
        <name>Ca(2+)</name>
        <dbReference type="ChEBI" id="CHEBI:29108"/>
        <label>3</label>
    </ligand>
</feature>
<comment type="caution">
    <text evidence="12">The sequence shown here is derived from an EMBL/GenBank/DDBJ whole genome shotgun (WGS) entry which is preliminary data.</text>
</comment>
<dbReference type="PANTHER" id="PTHR10201:SF213">
    <property type="entry name" value="METALLOENDOPROTEINASE 2-MMP-LIKE"/>
    <property type="match status" value="1"/>
</dbReference>
<evidence type="ECO:0000256" key="10">
    <source>
        <dbReference type="SAM" id="SignalP"/>
    </source>
</evidence>
<comment type="similarity">
    <text evidence="1">Belongs to the peptidase M10A family. Matrix metalloproteinases (MMPs) subfamily.</text>
</comment>
<dbReference type="SMART" id="SM00235">
    <property type="entry name" value="ZnMc"/>
    <property type="match status" value="1"/>
</dbReference>
<dbReference type="SUPFAM" id="SSF47090">
    <property type="entry name" value="PGBD-like"/>
    <property type="match status" value="1"/>
</dbReference>
<feature type="region of interest" description="Disordered" evidence="9">
    <location>
        <begin position="125"/>
        <end position="145"/>
    </location>
</feature>
<keyword evidence="5 7" id="KW-0862">Zinc</keyword>
<dbReference type="GO" id="GO:0031012">
    <property type="term" value="C:extracellular matrix"/>
    <property type="evidence" value="ECO:0007669"/>
    <property type="project" value="InterPro"/>
</dbReference>
<feature type="binding site" description="in inhibited form" evidence="7">
    <location>
        <position position="116"/>
    </location>
    <ligand>
        <name>Zn(2+)</name>
        <dbReference type="ChEBI" id="CHEBI:29105"/>
        <label>2</label>
        <note>catalytic</note>
    </ligand>
</feature>
<dbReference type="Gene3D" id="1.10.101.10">
    <property type="entry name" value="PGBD-like superfamily/PGBD"/>
    <property type="match status" value="1"/>
</dbReference>
<dbReference type="Pfam" id="PF01471">
    <property type="entry name" value="PG_binding_1"/>
    <property type="match status" value="1"/>
</dbReference>
<evidence type="ECO:0000256" key="6">
    <source>
        <dbReference type="ARBA" id="ARBA00023049"/>
    </source>
</evidence>
<keyword evidence="2" id="KW-0645">Protease</keyword>
<feature type="binding site" evidence="7">
    <location>
        <position position="289"/>
    </location>
    <ligand>
        <name>Zn(2+)</name>
        <dbReference type="ChEBI" id="CHEBI:29105"/>
        <label>2</label>
        <note>catalytic</note>
    </ligand>
</feature>
<dbReference type="GO" id="GO:0008270">
    <property type="term" value="F:zinc ion binding"/>
    <property type="evidence" value="ECO:0007669"/>
    <property type="project" value="InterPro"/>
</dbReference>
<dbReference type="InterPro" id="IPR021190">
    <property type="entry name" value="Pept_M10A"/>
</dbReference>
<feature type="binding site" evidence="7">
    <location>
        <position position="279"/>
    </location>
    <ligand>
        <name>Zn(2+)</name>
        <dbReference type="ChEBI" id="CHEBI:29105"/>
        <label>2</label>
        <note>catalytic</note>
    </ligand>
</feature>
<dbReference type="PRINTS" id="PR00138">
    <property type="entry name" value="MATRIXIN"/>
</dbReference>
<feature type="compositionally biased region" description="Basic residues" evidence="9">
    <location>
        <begin position="130"/>
        <end position="142"/>
    </location>
</feature>
<dbReference type="Gene3D" id="3.40.390.10">
    <property type="entry name" value="Collagenase (Catalytic Domain)"/>
    <property type="match status" value="1"/>
</dbReference>
<comment type="cofactor">
    <cofactor evidence="7">
        <name>Zn(2+)</name>
        <dbReference type="ChEBI" id="CHEBI:29105"/>
    </cofactor>
    <text evidence="7">Binds 2 Zn(2+) ions per subunit.</text>
</comment>
<evidence type="ECO:0000259" key="11">
    <source>
        <dbReference type="SMART" id="SM00235"/>
    </source>
</evidence>
<dbReference type="SUPFAM" id="SSF55486">
    <property type="entry name" value="Metalloproteases ('zincins'), catalytic domain"/>
    <property type="match status" value="1"/>
</dbReference>
<dbReference type="GO" id="GO:0030198">
    <property type="term" value="P:extracellular matrix organization"/>
    <property type="evidence" value="ECO:0007669"/>
    <property type="project" value="TreeGrafter"/>
</dbReference>
<dbReference type="InterPro" id="IPR036366">
    <property type="entry name" value="PGBDSf"/>
</dbReference>
<feature type="short sequence motif" description="Cysteine switch" evidence="8">
    <location>
        <begin position="114"/>
        <end position="150"/>
    </location>
</feature>
<evidence type="ECO:0000256" key="8">
    <source>
        <dbReference type="PIRSR" id="PIRSR621190-5"/>
    </source>
</evidence>
<proteinExistence type="inferred from homology"/>
<dbReference type="InterPro" id="IPR024079">
    <property type="entry name" value="MetalloPept_cat_dom_sf"/>
</dbReference>
<dbReference type="GO" id="GO:0006508">
    <property type="term" value="P:proteolysis"/>
    <property type="evidence" value="ECO:0007669"/>
    <property type="project" value="UniProtKB-KW"/>
</dbReference>
<accession>A0A978VHJ6</accession>
<keyword evidence="6" id="KW-0482">Metalloprotease</keyword>
<feature type="binding site" evidence="7">
    <location>
        <position position="258"/>
    </location>
    <ligand>
        <name>Ca(2+)</name>
        <dbReference type="ChEBI" id="CHEBI:29108"/>
        <label>1</label>
    </ligand>
</feature>
<sequence>MASKALSSIITISTLLLIILLPLQFQLVSSSNSSAFEFVKNLQGSQKGDHVQGLHQIKEYLEKFGYLNHNNKTDTDDDYFDKSLESAIKTYQLNYNLKVSGYLDAETVSEMMVSRCGMADIVNGSTRMQSGKKKQKHGRHSHGSSSINTVAHYSFFTGMPKWPPSKFHLTYAFLRGTPVAAMPPVHRAFQTWAAYTDFSFSQSRGFSGNPDLKISFERRFHGDGVPFDGPGGTLAHAFAPTDCGCFPRLNASGLYFHDMSVVSTKSSLFEFLKCLRGSHKGDHALGIDHLKEYPEKFGYLDHNSKTKEDDDFEDRLESAIKLYQLNYHLNVS</sequence>
<feature type="binding site" evidence="7">
    <location>
        <position position="223"/>
    </location>
    <ligand>
        <name>Zn(2+)</name>
        <dbReference type="ChEBI" id="CHEBI:29105"/>
        <label>1</label>
    </ligand>
</feature>
<evidence type="ECO:0000256" key="4">
    <source>
        <dbReference type="ARBA" id="ARBA00022801"/>
    </source>
</evidence>
<evidence type="ECO:0000313" key="12">
    <source>
        <dbReference type="EMBL" id="KAH7532565.1"/>
    </source>
</evidence>
<dbReference type="InterPro" id="IPR002477">
    <property type="entry name" value="Peptidoglycan-bd-like"/>
</dbReference>
<keyword evidence="10" id="KW-0732">Signal</keyword>